<dbReference type="SMART" id="SM00267">
    <property type="entry name" value="GGDEF"/>
    <property type="match status" value="1"/>
</dbReference>
<keyword evidence="3" id="KW-1133">Transmembrane helix</keyword>
<dbReference type="NCBIfam" id="TIGR00254">
    <property type="entry name" value="GGDEF"/>
    <property type="match status" value="1"/>
</dbReference>
<name>A0ABV8CP16_9GAMM</name>
<dbReference type="RefSeq" id="WP_377152307.1">
    <property type="nucleotide sequence ID" value="NZ_JBHSAF010000014.1"/>
</dbReference>
<evidence type="ECO:0000256" key="2">
    <source>
        <dbReference type="ARBA" id="ARBA00034247"/>
    </source>
</evidence>
<dbReference type="Proteomes" id="UP001595692">
    <property type="component" value="Unassembled WGS sequence"/>
</dbReference>
<comment type="caution">
    <text evidence="5">The sequence shown here is derived from an EMBL/GenBank/DDBJ whole genome shotgun (WGS) entry which is preliminary data.</text>
</comment>
<feature type="transmembrane region" description="Helical" evidence="3">
    <location>
        <begin position="97"/>
        <end position="130"/>
    </location>
</feature>
<dbReference type="CDD" id="cd01949">
    <property type="entry name" value="GGDEF"/>
    <property type="match status" value="1"/>
</dbReference>
<feature type="transmembrane region" description="Helical" evidence="3">
    <location>
        <begin position="65"/>
        <end position="85"/>
    </location>
</feature>
<evidence type="ECO:0000259" key="4">
    <source>
        <dbReference type="PROSITE" id="PS50887"/>
    </source>
</evidence>
<dbReference type="PROSITE" id="PS50887">
    <property type="entry name" value="GGDEF"/>
    <property type="match status" value="1"/>
</dbReference>
<keyword evidence="3" id="KW-0472">Membrane</keyword>
<dbReference type="Gene3D" id="3.30.70.270">
    <property type="match status" value="1"/>
</dbReference>
<reference evidence="6" key="1">
    <citation type="journal article" date="2019" name="Int. J. Syst. Evol. Microbiol.">
        <title>The Global Catalogue of Microorganisms (GCM) 10K type strain sequencing project: providing services to taxonomists for standard genome sequencing and annotation.</title>
        <authorList>
            <consortium name="The Broad Institute Genomics Platform"/>
            <consortium name="The Broad Institute Genome Sequencing Center for Infectious Disease"/>
            <person name="Wu L."/>
            <person name="Ma J."/>
        </authorList>
    </citation>
    <scope>NUCLEOTIDE SEQUENCE [LARGE SCALE GENOMIC DNA]</scope>
    <source>
        <strain evidence="6">CCUG 54939</strain>
    </source>
</reference>
<dbReference type="InterPro" id="IPR043128">
    <property type="entry name" value="Rev_trsase/Diguanyl_cyclase"/>
</dbReference>
<dbReference type="InterPro" id="IPR050469">
    <property type="entry name" value="Diguanylate_Cyclase"/>
</dbReference>
<dbReference type="InterPro" id="IPR029787">
    <property type="entry name" value="Nucleotide_cyclase"/>
</dbReference>
<dbReference type="EMBL" id="JBHSAF010000014">
    <property type="protein sequence ID" value="MFC3913893.1"/>
    <property type="molecule type" value="Genomic_DNA"/>
</dbReference>
<dbReference type="Pfam" id="PF00990">
    <property type="entry name" value="GGDEF"/>
    <property type="match status" value="1"/>
</dbReference>
<dbReference type="PANTHER" id="PTHR45138:SF9">
    <property type="entry name" value="DIGUANYLATE CYCLASE DGCM-RELATED"/>
    <property type="match status" value="1"/>
</dbReference>
<organism evidence="5 6">
    <name type="scientific">Pseudaeromonas sharmana</name>
    <dbReference type="NCBI Taxonomy" id="328412"/>
    <lineage>
        <taxon>Bacteria</taxon>
        <taxon>Pseudomonadati</taxon>
        <taxon>Pseudomonadota</taxon>
        <taxon>Gammaproteobacteria</taxon>
        <taxon>Aeromonadales</taxon>
        <taxon>Aeromonadaceae</taxon>
        <taxon>Pseudaeromonas</taxon>
    </lineage>
</organism>
<evidence type="ECO:0000313" key="6">
    <source>
        <dbReference type="Proteomes" id="UP001595692"/>
    </source>
</evidence>
<keyword evidence="3" id="KW-0812">Transmembrane</keyword>
<feature type="transmembrane region" description="Helical" evidence="3">
    <location>
        <begin position="26"/>
        <end position="45"/>
    </location>
</feature>
<keyword evidence="6" id="KW-1185">Reference proteome</keyword>
<dbReference type="SUPFAM" id="SSF55073">
    <property type="entry name" value="Nucleotide cyclase"/>
    <property type="match status" value="1"/>
</dbReference>
<evidence type="ECO:0000256" key="1">
    <source>
        <dbReference type="ARBA" id="ARBA00012528"/>
    </source>
</evidence>
<dbReference type="PANTHER" id="PTHR45138">
    <property type="entry name" value="REGULATORY COMPONENTS OF SENSORY TRANSDUCTION SYSTEM"/>
    <property type="match status" value="1"/>
</dbReference>
<dbReference type="InterPro" id="IPR000160">
    <property type="entry name" value="GGDEF_dom"/>
</dbReference>
<evidence type="ECO:0000313" key="5">
    <source>
        <dbReference type="EMBL" id="MFC3913893.1"/>
    </source>
</evidence>
<sequence length="361" mass="40632">MAYLVLNDLGTFKLPFLDDTLSSTQYVRLMLLMLFIYILAAGYLIAKRYSAEKRNLANDTLRLQFVSITFVTTLVWLIILALYHHQVIYSHSSLRSIMPALLVLIPLVYIGASLVIPYFSLSMLLCLVLNQLADDRAFSASWVLQGVMFMTLVLIVGSIFFMVRRGIHFIAEIEYNNFKLTEKLIHSMNIDMLLAIPNRQSFFSRISNKLLRKTEESPVACILMIDVDHFKKYNDHYGHPAGDLCLQKVAACLKECLRDDVDMVGRYGGEEFIAFLDDASAEGAVVVANRLMARMAELNLEHVKSPTASHVTLSIGIACWQPGASLEALCDLADQALYRAKRAGRNQYQVFNTEVPAISEA</sequence>
<feature type="domain" description="GGDEF" evidence="4">
    <location>
        <begin position="218"/>
        <end position="353"/>
    </location>
</feature>
<dbReference type="EC" id="2.7.7.65" evidence="1"/>
<feature type="transmembrane region" description="Helical" evidence="3">
    <location>
        <begin position="142"/>
        <end position="163"/>
    </location>
</feature>
<comment type="catalytic activity">
    <reaction evidence="2">
        <text>2 GTP = 3',3'-c-di-GMP + 2 diphosphate</text>
        <dbReference type="Rhea" id="RHEA:24898"/>
        <dbReference type="ChEBI" id="CHEBI:33019"/>
        <dbReference type="ChEBI" id="CHEBI:37565"/>
        <dbReference type="ChEBI" id="CHEBI:58805"/>
        <dbReference type="EC" id="2.7.7.65"/>
    </reaction>
</comment>
<protein>
    <recommendedName>
        <fullName evidence="1">diguanylate cyclase</fullName>
        <ecNumber evidence="1">2.7.7.65</ecNumber>
    </recommendedName>
</protein>
<proteinExistence type="predicted"/>
<accession>A0ABV8CP16</accession>
<gene>
    <name evidence="5" type="ORF">ACFOSS_10500</name>
</gene>
<evidence type="ECO:0000256" key="3">
    <source>
        <dbReference type="SAM" id="Phobius"/>
    </source>
</evidence>